<proteinExistence type="predicted"/>
<organism evidence="1 2">
    <name type="scientific">Geodermatophilus nigrescens</name>
    <dbReference type="NCBI Taxonomy" id="1070870"/>
    <lineage>
        <taxon>Bacteria</taxon>
        <taxon>Bacillati</taxon>
        <taxon>Actinomycetota</taxon>
        <taxon>Actinomycetes</taxon>
        <taxon>Geodermatophilales</taxon>
        <taxon>Geodermatophilaceae</taxon>
        <taxon>Geodermatophilus</taxon>
    </lineage>
</organism>
<dbReference type="STRING" id="1070870.SAMN05444351_0859"/>
<dbReference type="RefSeq" id="WP_175562784.1">
    <property type="nucleotide sequence ID" value="NZ_FQVX01000001.1"/>
</dbReference>
<name>A0A1M5ENG1_9ACTN</name>
<evidence type="ECO:0000313" key="2">
    <source>
        <dbReference type="Proteomes" id="UP000184471"/>
    </source>
</evidence>
<protein>
    <submittedName>
        <fullName evidence="1">Uncharacterized protein</fullName>
    </submittedName>
</protein>
<dbReference type="Proteomes" id="UP000184471">
    <property type="component" value="Unassembled WGS sequence"/>
</dbReference>
<reference evidence="1 2" key="1">
    <citation type="submission" date="2016-11" db="EMBL/GenBank/DDBJ databases">
        <authorList>
            <person name="Jaros S."/>
            <person name="Januszkiewicz K."/>
            <person name="Wedrychowicz H."/>
        </authorList>
    </citation>
    <scope>NUCLEOTIDE SEQUENCE [LARGE SCALE GENOMIC DNA]</scope>
    <source>
        <strain evidence="1 2">DSM 45408</strain>
    </source>
</reference>
<sequence length="54" mass="5682">MFLVVFLLVPVAALVALLALEARLHRGRSLAGAAGVSAAFDRPELHGKSRGRVT</sequence>
<evidence type="ECO:0000313" key="1">
    <source>
        <dbReference type="EMBL" id="SHF80640.1"/>
    </source>
</evidence>
<keyword evidence="2" id="KW-1185">Reference proteome</keyword>
<dbReference type="AlphaFoldDB" id="A0A1M5ENG1"/>
<dbReference type="EMBL" id="FQVX01000001">
    <property type="protein sequence ID" value="SHF80640.1"/>
    <property type="molecule type" value="Genomic_DNA"/>
</dbReference>
<accession>A0A1M5ENG1</accession>
<gene>
    <name evidence="1" type="ORF">SAMN05444351_0859</name>
</gene>